<dbReference type="Proteomes" id="UP001055879">
    <property type="component" value="Linkage Group LG07"/>
</dbReference>
<evidence type="ECO:0000313" key="2">
    <source>
        <dbReference type="Proteomes" id="UP001055879"/>
    </source>
</evidence>
<gene>
    <name evidence="1" type="ORF">L6452_21520</name>
</gene>
<sequence length="66" mass="7373">MKNNNLLLIFFSFGKRSIFNKNLELNPSLPAGRLGHSLFPAPPSPPHESLLRPPPPYQLADLHTGR</sequence>
<reference evidence="2" key="1">
    <citation type="journal article" date="2022" name="Mol. Ecol. Resour.">
        <title>The genomes of chicory, endive, great burdock and yacon provide insights into Asteraceae palaeo-polyploidization history and plant inulin production.</title>
        <authorList>
            <person name="Fan W."/>
            <person name="Wang S."/>
            <person name="Wang H."/>
            <person name="Wang A."/>
            <person name="Jiang F."/>
            <person name="Liu H."/>
            <person name="Zhao H."/>
            <person name="Xu D."/>
            <person name="Zhang Y."/>
        </authorList>
    </citation>
    <scope>NUCLEOTIDE SEQUENCE [LARGE SCALE GENOMIC DNA]</scope>
    <source>
        <strain evidence="2">cv. Niubang</strain>
    </source>
</reference>
<organism evidence="1 2">
    <name type="scientific">Arctium lappa</name>
    <name type="common">Greater burdock</name>
    <name type="synonym">Lappa major</name>
    <dbReference type="NCBI Taxonomy" id="4217"/>
    <lineage>
        <taxon>Eukaryota</taxon>
        <taxon>Viridiplantae</taxon>
        <taxon>Streptophyta</taxon>
        <taxon>Embryophyta</taxon>
        <taxon>Tracheophyta</taxon>
        <taxon>Spermatophyta</taxon>
        <taxon>Magnoliopsida</taxon>
        <taxon>eudicotyledons</taxon>
        <taxon>Gunneridae</taxon>
        <taxon>Pentapetalae</taxon>
        <taxon>asterids</taxon>
        <taxon>campanulids</taxon>
        <taxon>Asterales</taxon>
        <taxon>Asteraceae</taxon>
        <taxon>Carduoideae</taxon>
        <taxon>Cardueae</taxon>
        <taxon>Arctiinae</taxon>
        <taxon>Arctium</taxon>
    </lineage>
</organism>
<proteinExistence type="predicted"/>
<keyword evidence="2" id="KW-1185">Reference proteome</keyword>
<protein>
    <submittedName>
        <fullName evidence="1">Uncharacterized protein</fullName>
    </submittedName>
</protein>
<dbReference type="EMBL" id="CM042053">
    <property type="protein sequence ID" value="KAI3714564.1"/>
    <property type="molecule type" value="Genomic_DNA"/>
</dbReference>
<evidence type="ECO:0000313" key="1">
    <source>
        <dbReference type="EMBL" id="KAI3714564.1"/>
    </source>
</evidence>
<name>A0ACB9AY29_ARCLA</name>
<comment type="caution">
    <text evidence="1">The sequence shown here is derived from an EMBL/GenBank/DDBJ whole genome shotgun (WGS) entry which is preliminary data.</text>
</comment>
<reference evidence="1 2" key="2">
    <citation type="journal article" date="2022" name="Mol. Ecol. Resour.">
        <title>The genomes of chicory, endive, great burdock and yacon provide insights into Asteraceae paleo-polyploidization history and plant inulin production.</title>
        <authorList>
            <person name="Fan W."/>
            <person name="Wang S."/>
            <person name="Wang H."/>
            <person name="Wang A."/>
            <person name="Jiang F."/>
            <person name="Liu H."/>
            <person name="Zhao H."/>
            <person name="Xu D."/>
            <person name="Zhang Y."/>
        </authorList>
    </citation>
    <scope>NUCLEOTIDE SEQUENCE [LARGE SCALE GENOMIC DNA]</scope>
    <source>
        <strain evidence="2">cv. Niubang</strain>
    </source>
</reference>
<accession>A0ACB9AY29</accession>